<protein>
    <submittedName>
        <fullName evidence="2">GNAT family acetyltransferase</fullName>
    </submittedName>
</protein>
<dbReference type="Proteomes" id="UP000192796">
    <property type="component" value="Unassembled WGS sequence"/>
</dbReference>
<evidence type="ECO:0000313" key="2">
    <source>
        <dbReference type="EMBL" id="OQP59896.1"/>
    </source>
</evidence>
<dbReference type="AlphaFoldDB" id="A0A1V9FNR2"/>
<dbReference type="PANTHER" id="PTHR43792:SF16">
    <property type="entry name" value="N-ACETYLTRANSFERASE DOMAIN-CONTAINING PROTEIN"/>
    <property type="match status" value="1"/>
</dbReference>
<dbReference type="GO" id="GO:0016747">
    <property type="term" value="F:acyltransferase activity, transferring groups other than amino-acyl groups"/>
    <property type="evidence" value="ECO:0007669"/>
    <property type="project" value="InterPro"/>
</dbReference>
<dbReference type="OrthoDB" id="9788916at2"/>
<organism evidence="2 3">
    <name type="scientific">Niastella vici</name>
    <dbReference type="NCBI Taxonomy" id="1703345"/>
    <lineage>
        <taxon>Bacteria</taxon>
        <taxon>Pseudomonadati</taxon>
        <taxon>Bacteroidota</taxon>
        <taxon>Chitinophagia</taxon>
        <taxon>Chitinophagales</taxon>
        <taxon>Chitinophagaceae</taxon>
        <taxon>Niastella</taxon>
    </lineage>
</organism>
<keyword evidence="3" id="KW-1185">Reference proteome</keyword>
<comment type="caution">
    <text evidence="2">The sequence shown here is derived from an EMBL/GenBank/DDBJ whole genome shotgun (WGS) entry which is preliminary data.</text>
</comment>
<name>A0A1V9FNR2_9BACT</name>
<reference evidence="2 3" key="1">
    <citation type="submission" date="2016-03" db="EMBL/GenBank/DDBJ databases">
        <title>Niastella vici sp. nov., isolated from farmland soil.</title>
        <authorList>
            <person name="Chen L."/>
            <person name="Wang D."/>
            <person name="Yang S."/>
            <person name="Wang G."/>
        </authorList>
    </citation>
    <scope>NUCLEOTIDE SEQUENCE [LARGE SCALE GENOMIC DNA]</scope>
    <source>
        <strain evidence="2 3">DJ57</strain>
    </source>
</reference>
<dbReference type="STRING" id="1703345.A3860_35890"/>
<dbReference type="InterPro" id="IPR000182">
    <property type="entry name" value="GNAT_dom"/>
</dbReference>
<dbReference type="SUPFAM" id="SSF55729">
    <property type="entry name" value="Acyl-CoA N-acyltransferases (Nat)"/>
    <property type="match status" value="1"/>
</dbReference>
<keyword evidence="2" id="KW-0808">Transferase</keyword>
<feature type="domain" description="N-acetyltransferase" evidence="1">
    <location>
        <begin position="10"/>
        <end position="174"/>
    </location>
</feature>
<dbReference type="Pfam" id="PF13302">
    <property type="entry name" value="Acetyltransf_3"/>
    <property type="match status" value="1"/>
</dbReference>
<dbReference type="EMBL" id="LVYD01000072">
    <property type="protein sequence ID" value="OQP59896.1"/>
    <property type="molecule type" value="Genomic_DNA"/>
</dbReference>
<proteinExistence type="predicted"/>
<sequence>MKIFAETERLILREFLPSDVEGFFALDSDPEVHRYLGSTPIQNREQIVGAIEFIRQQYLDNGIGRWAIIDKNTNDFIGWAGLKLIRESTNKHINYYDLGYRLRREYWRQGIATEAAFASLDYAFDILHASEVYAMANCENTGSNKVLTRIGLTLIETFVLHETKCNWYKIDSATFESKRKDR</sequence>
<evidence type="ECO:0000313" key="3">
    <source>
        <dbReference type="Proteomes" id="UP000192796"/>
    </source>
</evidence>
<gene>
    <name evidence="2" type="ORF">A3860_35890</name>
</gene>
<dbReference type="InterPro" id="IPR016181">
    <property type="entry name" value="Acyl_CoA_acyltransferase"/>
</dbReference>
<accession>A0A1V9FNR2</accession>
<dbReference type="InterPro" id="IPR051531">
    <property type="entry name" value="N-acetyltransferase"/>
</dbReference>
<dbReference type="RefSeq" id="WP_081154085.1">
    <property type="nucleotide sequence ID" value="NZ_LVYD01000072.1"/>
</dbReference>
<dbReference type="PROSITE" id="PS51186">
    <property type="entry name" value="GNAT"/>
    <property type="match status" value="1"/>
</dbReference>
<dbReference type="Gene3D" id="3.40.630.30">
    <property type="match status" value="1"/>
</dbReference>
<dbReference type="PANTHER" id="PTHR43792">
    <property type="entry name" value="GNAT FAMILY, PUTATIVE (AFU_ORTHOLOGUE AFUA_3G00765)-RELATED-RELATED"/>
    <property type="match status" value="1"/>
</dbReference>
<evidence type="ECO:0000259" key="1">
    <source>
        <dbReference type="PROSITE" id="PS51186"/>
    </source>
</evidence>